<proteinExistence type="predicted"/>
<gene>
    <name evidence="1" type="primary">RSAD2</name>
</gene>
<reference evidence="1" key="1">
    <citation type="submission" date="2020-11" db="EMBL/GenBank/DDBJ databases">
        <authorList>
            <person name="Davenport K.M."/>
            <person name="Bickhart D.M."/>
            <person name="Smith T.P.L."/>
            <person name="Murdoch B.M."/>
            <person name="Rosen B.D."/>
        </authorList>
    </citation>
    <scope>NUCLEOTIDE SEQUENCE [LARGE SCALE GENOMIC DNA]</scope>
    <source>
        <strain evidence="1">OAR_USU_Benz2616</strain>
    </source>
</reference>
<reference evidence="1" key="2">
    <citation type="submission" date="2025-08" db="UniProtKB">
        <authorList>
            <consortium name="Ensembl"/>
        </authorList>
    </citation>
    <scope>IDENTIFICATION</scope>
</reference>
<accession>A0AC11B367</accession>
<sequence length="390" mass="43857">MYKSQPAVAMQPQGTCHHVDAGTRCVRSQAAEHLPAASGLRVEQLGAPVPPAPGSILAGRRGEEPAAPEQEGSGGAQQGRGRGRRRPAHHSHQRQLPLHAPVQLQVWLLLPHSQNVLRAAAGGGQERSADAEGSRRKIHVPSVPGMEKINFSGGEPFLQDRGEYLGRLVKFCKQELQLPSVSIVSNGSLIRESWFQKYGEYLDILAISCDSFDEQVNVLIGRGQGKKNHVENLQKLRTWCKEYRVAFKINSVINRFNVDEDMKEQINALNPVRWKVFQCLIIEGENSGEDALREAERFVISDEEFEAFLDRHKDVSCLVPESNQKMRDSYLILDEYMRFLNCRNGRKDPSKSILDVGVEEAIKFSGFDEKMFLKRGGKYVWSKADLKLDW</sequence>
<name>A0AC11B367_SHEEP</name>
<evidence type="ECO:0000313" key="1">
    <source>
        <dbReference type="Ensembl" id="ENSOARP00020008605.2"/>
    </source>
</evidence>
<protein>
    <submittedName>
        <fullName evidence="1">Radical S-adenosyl methionine domain containing 2</fullName>
    </submittedName>
</protein>
<organism evidence="1">
    <name type="scientific">Ovis aries</name>
    <name type="common">Sheep</name>
    <dbReference type="NCBI Taxonomy" id="9940"/>
    <lineage>
        <taxon>Eukaryota</taxon>
        <taxon>Metazoa</taxon>
        <taxon>Chordata</taxon>
        <taxon>Craniata</taxon>
        <taxon>Vertebrata</taxon>
        <taxon>Euteleostomi</taxon>
        <taxon>Mammalia</taxon>
        <taxon>Eutheria</taxon>
        <taxon>Laurasiatheria</taxon>
        <taxon>Artiodactyla</taxon>
        <taxon>Ruminantia</taxon>
        <taxon>Pecora</taxon>
        <taxon>Bovidae</taxon>
        <taxon>Caprinae</taxon>
        <taxon>Ovis</taxon>
    </lineage>
</organism>
<dbReference type="Ensembl" id="ENSOART00020010445.2">
    <property type="protein sequence ID" value="ENSOARP00020008605.2"/>
    <property type="gene ID" value="ENSOARG00020006787.2"/>
</dbReference>
<reference evidence="1" key="3">
    <citation type="submission" date="2025-09" db="UniProtKB">
        <authorList>
            <consortium name="Ensembl"/>
        </authorList>
    </citation>
    <scope>IDENTIFICATION</scope>
</reference>